<dbReference type="OrthoDB" id="63267at2759"/>
<organism evidence="3 4">
    <name type="scientific">Mortierella isabellina</name>
    <name type="common">Filamentous fungus</name>
    <name type="synonym">Umbelopsis isabellina</name>
    <dbReference type="NCBI Taxonomy" id="91625"/>
    <lineage>
        <taxon>Eukaryota</taxon>
        <taxon>Fungi</taxon>
        <taxon>Fungi incertae sedis</taxon>
        <taxon>Mucoromycota</taxon>
        <taxon>Mucoromycotina</taxon>
        <taxon>Umbelopsidomycetes</taxon>
        <taxon>Umbelopsidales</taxon>
        <taxon>Umbelopsidaceae</taxon>
        <taxon>Umbelopsis</taxon>
    </lineage>
</organism>
<evidence type="ECO:0000259" key="2">
    <source>
        <dbReference type="Pfam" id="PF00787"/>
    </source>
</evidence>
<sequence>MNVDIRTKIIVTEFVGSVNSQELSSHDECGNAFSVFNIIVQDHSGTRNLLRYLNDFNELHSKIKEAYVDFKIPFPNFITFSVNRQTQNGIRRMFQALSHLTAKSNAEKAEVYLQRFIMDSAVGKSSILRDFLSVQREEDTFSPARTSSEIPAPQSPIPITAESDHEDEEEAVVPGTVDIEKISSFSLGSRDSSSRCSEYEMYDDSSADVQNEKLEFFGHQMDRMSFKSNYSVNAQATETATTAIDQYNILQVLGQGCMGKDYNYLSPEASIPLDTSAVSEIESPKSHWSASETASMAVCASGMKDSASVTSFLRKNGSRKRSSVDMLSDTDSPVLDSSYHNTQRPAKRHHTESFDTACSLELEVPVPSITVCEIDNSTEDQTLNNSECEPCKPTTKPTMGYVPIPKSSGFKTVFARHLKPYSIFYRAKHFFAHFHRG</sequence>
<protein>
    <recommendedName>
        <fullName evidence="2">PX domain-containing protein</fullName>
    </recommendedName>
</protein>
<dbReference type="InterPro" id="IPR001683">
    <property type="entry name" value="PX_dom"/>
</dbReference>
<evidence type="ECO:0000256" key="1">
    <source>
        <dbReference type="SAM" id="MobiDB-lite"/>
    </source>
</evidence>
<feature type="domain" description="PX" evidence="2">
    <location>
        <begin position="43"/>
        <end position="134"/>
    </location>
</feature>
<evidence type="ECO:0000313" key="3">
    <source>
        <dbReference type="EMBL" id="KAG2177214.1"/>
    </source>
</evidence>
<dbReference type="SUPFAM" id="SSF64268">
    <property type="entry name" value="PX domain"/>
    <property type="match status" value="1"/>
</dbReference>
<dbReference type="Pfam" id="PF00787">
    <property type="entry name" value="PX"/>
    <property type="match status" value="1"/>
</dbReference>
<dbReference type="Gene3D" id="3.30.1520.10">
    <property type="entry name" value="Phox-like domain"/>
    <property type="match status" value="1"/>
</dbReference>
<reference evidence="3" key="1">
    <citation type="submission" date="2020-12" db="EMBL/GenBank/DDBJ databases">
        <title>Metabolic potential, ecology and presence of endohyphal bacteria is reflected in genomic diversity of Mucoromycotina.</title>
        <authorList>
            <person name="Muszewska A."/>
            <person name="Okrasinska A."/>
            <person name="Steczkiewicz K."/>
            <person name="Drgas O."/>
            <person name="Orlowska M."/>
            <person name="Perlinska-Lenart U."/>
            <person name="Aleksandrzak-Piekarczyk T."/>
            <person name="Szatraj K."/>
            <person name="Zielenkiewicz U."/>
            <person name="Pilsyk S."/>
            <person name="Malc E."/>
            <person name="Mieczkowski P."/>
            <person name="Kruszewska J.S."/>
            <person name="Biernat P."/>
            <person name="Pawlowska J."/>
        </authorList>
    </citation>
    <scope>NUCLEOTIDE SEQUENCE</scope>
    <source>
        <strain evidence="3">WA0000067209</strain>
    </source>
</reference>
<evidence type="ECO:0000313" key="4">
    <source>
        <dbReference type="Proteomes" id="UP000654370"/>
    </source>
</evidence>
<dbReference type="Proteomes" id="UP000654370">
    <property type="component" value="Unassembled WGS sequence"/>
</dbReference>
<comment type="caution">
    <text evidence="3">The sequence shown here is derived from an EMBL/GenBank/DDBJ whole genome shotgun (WGS) entry which is preliminary data.</text>
</comment>
<gene>
    <name evidence="3" type="ORF">INT43_007871</name>
</gene>
<accession>A0A8H7PPK0</accession>
<dbReference type="GO" id="GO:0035091">
    <property type="term" value="F:phosphatidylinositol binding"/>
    <property type="evidence" value="ECO:0007669"/>
    <property type="project" value="InterPro"/>
</dbReference>
<dbReference type="InterPro" id="IPR036871">
    <property type="entry name" value="PX_dom_sf"/>
</dbReference>
<keyword evidence="4" id="KW-1185">Reference proteome</keyword>
<feature type="region of interest" description="Disordered" evidence="1">
    <location>
        <begin position="320"/>
        <end position="350"/>
    </location>
</feature>
<name>A0A8H7PPK0_MORIS</name>
<dbReference type="AlphaFoldDB" id="A0A8H7PPK0"/>
<dbReference type="EMBL" id="JAEPQZ010000009">
    <property type="protein sequence ID" value="KAG2177214.1"/>
    <property type="molecule type" value="Genomic_DNA"/>
</dbReference>
<proteinExistence type="predicted"/>